<dbReference type="InterPro" id="IPR003439">
    <property type="entry name" value="ABC_transporter-like_ATP-bd"/>
</dbReference>
<keyword evidence="1" id="KW-0813">Transport</keyword>
<dbReference type="AlphaFoldDB" id="A0A0G3HKP3"/>
<gene>
    <name evidence="6" type="primary">hmuV</name>
    <name evidence="6" type="ORF">CUTER_08415</name>
</gene>
<keyword evidence="6" id="KW-0378">Hydrolase</keyword>
<keyword evidence="2" id="KW-0547">Nucleotide-binding</keyword>
<dbReference type="RefSeq" id="WP_082121324.1">
    <property type="nucleotide sequence ID" value="NZ_CP011546.1"/>
</dbReference>
<dbReference type="InterPro" id="IPR017871">
    <property type="entry name" value="ABC_transporter-like_CS"/>
</dbReference>
<dbReference type="Gene3D" id="3.40.50.300">
    <property type="entry name" value="P-loop containing nucleotide triphosphate hydrolases"/>
    <property type="match status" value="1"/>
</dbReference>
<keyword evidence="7" id="KW-1185">Reference proteome</keyword>
<reference evidence="6 7" key="1">
    <citation type="journal article" date="2015" name="Genome Announc.">
        <title>Virulence Factor Genes Detected in the Complete Genome Sequence of Corynebacterium uterequi DSM 45634, Isolated from the Uterus of a Maiden Mare.</title>
        <authorList>
            <person name="Ruckert C."/>
            <person name="Kriete M."/>
            <person name="Jaenicke S."/>
            <person name="Winkler A."/>
            <person name="Tauch A."/>
        </authorList>
    </citation>
    <scope>NUCLEOTIDE SEQUENCE [LARGE SCALE GENOMIC DNA]</scope>
    <source>
        <strain evidence="6 7">DSM 45634</strain>
    </source>
</reference>
<dbReference type="FunFam" id="3.40.50.300:FF:000134">
    <property type="entry name" value="Iron-enterobactin ABC transporter ATP-binding protein"/>
    <property type="match status" value="1"/>
</dbReference>
<dbReference type="Proteomes" id="UP000035548">
    <property type="component" value="Chromosome"/>
</dbReference>
<keyword evidence="3" id="KW-0067">ATP-binding</keyword>
<accession>A0A0G3HKP3</accession>
<dbReference type="Pfam" id="PF00005">
    <property type="entry name" value="ABC_tran"/>
    <property type="match status" value="1"/>
</dbReference>
<dbReference type="OrthoDB" id="3579586at2"/>
<dbReference type="PROSITE" id="PS00211">
    <property type="entry name" value="ABC_TRANSPORTER_1"/>
    <property type="match status" value="1"/>
</dbReference>
<dbReference type="PROSITE" id="PS50893">
    <property type="entry name" value="ABC_TRANSPORTER_2"/>
    <property type="match status" value="1"/>
</dbReference>
<dbReference type="InterPro" id="IPR027417">
    <property type="entry name" value="P-loop_NTPase"/>
</dbReference>
<sequence length="261" mass="28024">MTPPNNQTVLSARDVDVVLGGRTIIAGMNVEFRPGEMTALVGPNGAGKSTLFSVLSGDQPATSGEVTLDGRDVRSYKAKELATRRAVLPQDHIVRFSYAVEEVVELARLAHTTSPDEDKVIINDALTAAEMVAFRRRDVQTLSGGEMARVAFARVLAQTTPVVFLDEPTAALDLRHQELVMGQARALRDAGATVIVVVHDLNLAAAYADRIVMMAAGRLVADGRPDDVLTSQRVSEVYRQAVIVTKHPTRGTCLVLPTDAA</sequence>
<protein>
    <submittedName>
        <fullName evidence="6">ABC-type hemin transport system, ATPase component</fullName>
        <ecNumber evidence="6">3.6.3.34</ecNumber>
    </submittedName>
</protein>
<organism evidence="6 7">
    <name type="scientific">Corynebacterium uterequi</name>
    <dbReference type="NCBI Taxonomy" id="1072256"/>
    <lineage>
        <taxon>Bacteria</taxon>
        <taxon>Bacillati</taxon>
        <taxon>Actinomycetota</taxon>
        <taxon>Actinomycetes</taxon>
        <taxon>Mycobacteriales</taxon>
        <taxon>Corynebacteriaceae</taxon>
        <taxon>Corynebacterium</taxon>
    </lineage>
</organism>
<evidence type="ECO:0000256" key="4">
    <source>
        <dbReference type="ARBA" id="ARBA00022967"/>
    </source>
</evidence>
<evidence type="ECO:0000259" key="5">
    <source>
        <dbReference type="PROSITE" id="PS50893"/>
    </source>
</evidence>
<dbReference type="NCBIfam" id="NF010068">
    <property type="entry name" value="PRK13548.1"/>
    <property type="match status" value="1"/>
</dbReference>
<dbReference type="KEGG" id="cut:CUTER_08415"/>
<evidence type="ECO:0000313" key="7">
    <source>
        <dbReference type="Proteomes" id="UP000035548"/>
    </source>
</evidence>
<dbReference type="EMBL" id="CP011546">
    <property type="protein sequence ID" value="AKK11667.1"/>
    <property type="molecule type" value="Genomic_DNA"/>
</dbReference>
<proteinExistence type="predicted"/>
<keyword evidence="4" id="KW-1278">Translocase</keyword>
<evidence type="ECO:0000256" key="3">
    <source>
        <dbReference type="ARBA" id="ARBA00022840"/>
    </source>
</evidence>
<dbReference type="PANTHER" id="PTHR42794:SF1">
    <property type="entry name" value="HEMIN IMPORT ATP-BINDING PROTEIN HMUV"/>
    <property type="match status" value="1"/>
</dbReference>
<dbReference type="GO" id="GO:0005524">
    <property type="term" value="F:ATP binding"/>
    <property type="evidence" value="ECO:0007669"/>
    <property type="project" value="UniProtKB-KW"/>
</dbReference>
<dbReference type="SMART" id="SM00382">
    <property type="entry name" value="AAA"/>
    <property type="match status" value="1"/>
</dbReference>
<dbReference type="CDD" id="cd03214">
    <property type="entry name" value="ABC_Iron-Siderophores_B12_Hemin"/>
    <property type="match status" value="1"/>
</dbReference>
<dbReference type="SUPFAM" id="SSF52540">
    <property type="entry name" value="P-loop containing nucleoside triphosphate hydrolases"/>
    <property type="match status" value="1"/>
</dbReference>
<dbReference type="EC" id="3.6.3.34" evidence="6"/>
<name>A0A0G3HKP3_9CORY</name>
<evidence type="ECO:0000256" key="2">
    <source>
        <dbReference type="ARBA" id="ARBA00022741"/>
    </source>
</evidence>
<dbReference type="PANTHER" id="PTHR42794">
    <property type="entry name" value="HEMIN IMPORT ATP-BINDING PROTEIN HMUV"/>
    <property type="match status" value="1"/>
</dbReference>
<evidence type="ECO:0000256" key="1">
    <source>
        <dbReference type="ARBA" id="ARBA00022448"/>
    </source>
</evidence>
<dbReference type="STRING" id="1072256.CUTER_08415"/>
<dbReference type="InterPro" id="IPR003593">
    <property type="entry name" value="AAA+_ATPase"/>
</dbReference>
<evidence type="ECO:0000313" key="6">
    <source>
        <dbReference type="EMBL" id="AKK11667.1"/>
    </source>
</evidence>
<feature type="domain" description="ABC transporter" evidence="5">
    <location>
        <begin position="10"/>
        <end position="241"/>
    </location>
</feature>
<dbReference type="PATRIC" id="fig|1072256.5.peg.1661"/>
<dbReference type="GO" id="GO:0016887">
    <property type="term" value="F:ATP hydrolysis activity"/>
    <property type="evidence" value="ECO:0007669"/>
    <property type="project" value="InterPro"/>
</dbReference>
<reference evidence="7" key="2">
    <citation type="submission" date="2015-05" db="EMBL/GenBank/DDBJ databases">
        <title>Complete genome sequence of Corynebacterium uterequi DSM 45634, isolated from the uterus of a maiden mare.</title>
        <authorList>
            <person name="Ruckert C."/>
            <person name="Albersmeier A."/>
            <person name="Winkler A."/>
            <person name="Tauch A."/>
        </authorList>
    </citation>
    <scope>NUCLEOTIDE SEQUENCE [LARGE SCALE GENOMIC DNA]</scope>
    <source>
        <strain evidence="7">DSM 45634</strain>
    </source>
</reference>